<gene>
    <name evidence="14" type="ORF">SAMN05216372_11530</name>
</gene>
<comment type="catalytic activity">
    <reaction evidence="9">
        <text>carnitine + NAD(+) = 3-dehydrocarnitine + NADH + H(+)</text>
        <dbReference type="Rhea" id="RHEA:19265"/>
        <dbReference type="ChEBI" id="CHEBI:15378"/>
        <dbReference type="ChEBI" id="CHEBI:17126"/>
        <dbReference type="ChEBI" id="CHEBI:57540"/>
        <dbReference type="ChEBI" id="CHEBI:57885"/>
        <dbReference type="ChEBI" id="CHEBI:57945"/>
        <dbReference type="EC" id="1.1.1.108"/>
    </reaction>
    <physiologicalReaction direction="left-to-right" evidence="9">
        <dbReference type="Rhea" id="RHEA:19266"/>
    </physiologicalReaction>
</comment>
<keyword evidence="8 11" id="KW-0520">NAD</keyword>
<evidence type="ECO:0000256" key="4">
    <source>
        <dbReference type="ARBA" id="ARBA00012956"/>
    </source>
</evidence>
<dbReference type="InterPro" id="IPR006108">
    <property type="entry name" value="3HC_DH_C"/>
</dbReference>
<dbReference type="PANTHER" id="PTHR48075">
    <property type="entry name" value="3-HYDROXYACYL-COA DEHYDROGENASE FAMILY PROTEIN"/>
    <property type="match status" value="1"/>
</dbReference>
<dbReference type="Gene3D" id="1.10.1040.10">
    <property type="entry name" value="N-(1-d-carboxylethyl)-l-norvaline Dehydrogenase, domain 2"/>
    <property type="match status" value="1"/>
</dbReference>
<dbReference type="NCBIfam" id="NF005471">
    <property type="entry name" value="PRK07066.1"/>
    <property type="match status" value="1"/>
</dbReference>
<protein>
    <recommendedName>
        <fullName evidence="5 11">L-carnitine dehydrogenase</fullName>
        <shortName evidence="11">CDH</shortName>
        <shortName evidence="11">L-CDH</shortName>
        <ecNumber evidence="4 11">1.1.1.108</ecNumber>
    </recommendedName>
</protein>
<dbReference type="FunFam" id="3.40.50.720:FF:000522">
    <property type="entry name" value="L-carnitine dehydrogenase"/>
    <property type="match status" value="1"/>
</dbReference>
<dbReference type="RefSeq" id="WP_093507564.1">
    <property type="nucleotide sequence ID" value="NZ_BSSG01000015.1"/>
</dbReference>
<dbReference type="InterPro" id="IPR013328">
    <property type="entry name" value="6PGD_dom2"/>
</dbReference>
<dbReference type="Proteomes" id="UP000243950">
    <property type="component" value="Unassembled WGS sequence"/>
</dbReference>
<evidence type="ECO:0000256" key="5">
    <source>
        <dbReference type="ARBA" id="ARBA00021240"/>
    </source>
</evidence>
<dbReference type="PANTHER" id="PTHR48075:SF5">
    <property type="entry name" value="3-HYDROXYBUTYRYL-COA DEHYDROGENASE"/>
    <property type="match status" value="1"/>
</dbReference>
<comment type="subunit">
    <text evidence="3 11">Homodimer.</text>
</comment>
<comment type="function">
    <text evidence="11">Catalyzes the NAD(+)-dependent oxidation of L-carnitine to 3-dehydrocarnitine.</text>
</comment>
<keyword evidence="6 11" id="KW-0963">Cytoplasm</keyword>
<dbReference type="HAMAP" id="MF_02129">
    <property type="entry name" value="L_carnitine_dehydrog"/>
    <property type="match status" value="1"/>
</dbReference>
<accession>A0A1I1ZM51</accession>
<proteinExistence type="inferred from homology"/>
<comment type="subcellular location">
    <subcellularLocation>
        <location evidence="1 11">Cytoplasm</location>
    </subcellularLocation>
</comment>
<dbReference type="GO" id="GO:0042413">
    <property type="term" value="P:carnitine catabolic process"/>
    <property type="evidence" value="ECO:0007669"/>
    <property type="project" value="UniProtKB-ARBA"/>
</dbReference>
<dbReference type="InterPro" id="IPR008927">
    <property type="entry name" value="6-PGluconate_DH-like_C_sf"/>
</dbReference>
<evidence type="ECO:0000256" key="8">
    <source>
        <dbReference type="ARBA" id="ARBA00023027"/>
    </source>
</evidence>
<dbReference type="InterPro" id="IPR006176">
    <property type="entry name" value="3-OHacyl-CoA_DH_NAD-bd"/>
</dbReference>
<dbReference type="InterPro" id="IPR026578">
    <property type="entry name" value="L-carnitine_dehydrogenase"/>
</dbReference>
<sequence>MSFVTDIKIFAALGTGVIGAGWIARALAHGLDVHAWDPAPGAEAALRTRIANAWPALEKQGLAPGSSMQRLRFFADLDACVRDADFIQESAPERLDLKLDLHARISAAARSNVIIGSSTSGLLPSEFYAEAQHPQRCVVGHPFNPVYLLPLVEVVGGERTAPEAVQAAISIYSALGMRPLHVRKEVPGFIADRLLEALWREALHLVNDGVATTGEIDDAIRFGAGLRWSFMGTFLTYTLAGGDAGMRHFMAQFGPALKLPWTYLQAPELTEALIDDVVAGTGVQQGQRSLAELERYRDDCLLAVLNAVRQTKARHGFAFED</sequence>
<comment type="pathway">
    <text evidence="2 11">Amine and polyamine metabolism; carnitine metabolism.</text>
</comment>
<evidence type="ECO:0000313" key="15">
    <source>
        <dbReference type="Proteomes" id="UP000243950"/>
    </source>
</evidence>
<dbReference type="UniPathway" id="UPA00117"/>
<dbReference type="EC" id="1.1.1.108" evidence="4 11"/>
<evidence type="ECO:0000256" key="7">
    <source>
        <dbReference type="ARBA" id="ARBA00023002"/>
    </source>
</evidence>
<name>A0A1I1ZM51_PSEOC</name>
<dbReference type="GO" id="GO:0047728">
    <property type="term" value="F:carnitine 3-dehydrogenase activity"/>
    <property type="evidence" value="ECO:0007669"/>
    <property type="project" value="UniProtKB-UniRule"/>
</dbReference>
<evidence type="ECO:0000256" key="3">
    <source>
        <dbReference type="ARBA" id="ARBA00011738"/>
    </source>
</evidence>
<evidence type="ECO:0000259" key="12">
    <source>
        <dbReference type="Pfam" id="PF00725"/>
    </source>
</evidence>
<comment type="similarity">
    <text evidence="10 11">Belongs to the 3-hydroxyacyl-CoA dehydrogenase family. L-carnitine dehydrogenase subfamily.</text>
</comment>
<keyword evidence="7 11" id="KW-0560">Oxidoreductase</keyword>
<evidence type="ECO:0000256" key="10">
    <source>
        <dbReference type="ARBA" id="ARBA00061178"/>
    </source>
</evidence>
<dbReference type="EMBL" id="FOMO01000015">
    <property type="protein sequence ID" value="SFE31410.1"/>
    <property type="molecule type" value="Genomic_DNA"/>
</dbReference>
<dbReference type="GO" id="GO:0070403">
    <property type="term" value="F:NAD+ binding"/>
    <property type="evidence" value="ECO:0007669"/>
    <property type="project" value="InterPro"/>
</dbReference>
<dbReference type="Pfam" id="PF00725">
    <property type="entry name" value="3HCDH"/>
    <property type="match status" value="1"/>
</dbReference>
<feature type="binding site" evidence="11">
    <location>
        <begin position="14"/>
        <end position="19"/>
    </location>
    <ligand>
        <name>NAD(+)</name>
        <dbReference type="ChEBI" id="CHEBI:57540"/>
    </ligand>
</feature>
<evidence type="ECO:0000256" key="1">
    <source>
        <dbReference type="ARBA" id="ARBA00004496"/>
    </source>
</evidence>
<dbReference type="AlphaFoldDB" id="A0A1I1ZM51"/>
<evidence type="ECO:0000259" key="13">
    <source>
        <dbReference type="Pfam" id="PF02737"/>
    </source>
</evidence>
<feature type="domain" description="3-hydroxyacyl-CoA dehydrogenase C-terminal" evidence="12">
    <location>
        <begin position="188"/>
        <end position="267"/>
    </location>
</feature>
<reference evidence="15" key="1">
    <citation type="submission" date="2016-10" db="EMBL/GenBank/DDBJ databases">
        <authorList>
            <person name="Varghese N."/>
            <person name="Submissions S."/>
        </authorList>
    </citation>
    <scope>NUCLEOTIDE SEQUENCE [LARGE SCALE GENOMIC DNA]</scope>
    <source>
        <strain evidence="15">JCM 2783</strain>
    </source>
</reference>
<dbReference type="Gene3D" id="3.40.50.720">
    <property type="entry name" value="NAD(P)-binding Rossmann-like Domain"/>
    <property type="match status" value="1"/>
</dbReference>
<dbReference type="FunFam" id="1.10.1040.10:FF:000027">
    <property type="entry name" value="L-carnitine dehydrogenase"/>
    <property type="match status" value="1"/>
</dbReference>
<evidence type="ECO:0000256" key="2">
    <source>
        <dbReference type="ARBA" id="ARBA00004855"/>
    </source>
</evidence>
<organism evidence="14 15">
    <name type="scientific">Pseudomonas straminea</name>
    <dbReference type="NCBI Taxonomy" id="47882"/>
    <lineage>
        <taxon>Bacteria</taxon>
        <taxon>Pseudomonadati</taxon>
        <taxon>Pseudomonadota</taxon>
        <taxon>Gammaproteobacteria</taxon>
        <taxon>Pseudomonadales</taxon>
        <taxon>Pseudomonadaceae</taxon>
        <taxon>Phytopseudomonas</taxon>
    </lineage>
</organism>
<dbReference type="SUPFAM" id="SSF51735">
    <property type="entry name" value="NAD(P)-binding Rossmann-fold domains"/>
    <property type="match status" value="1"/>
</dbReference>
<evidence type="ECO:0000256" key="11">
    <source>
        <dbReference type="HAMAP-Rule" id="MF_02129"/>
    </source>
</evidence>
<evidence type="ECO:0000313" key="14">
    <source>
        <dbReference type="EMBL" id="SFE31410.1"/>
    </source>
</evidence>
<dbReference type="GO" id="GO:0006631">
    <property type="term" value="P:fatty acid metabolic process"/>
    <property type="evidence" value="ECO:0007669"/>
    <property type="project" value="InterPro"/>
</dbReference>
<evidence type="ECO:0000256" key="9">
    <source>
        <dbReference type="ARBA" id="ARBA00050819"/>
    </source>
</evidence>
<dbReference type="GO" id="GO:0005737">
    <property type="term" value="C:cytoplasm"/>
    <property type="evidence" value="ECO:0007669"/>
    <property type="project" value="UniProtKB-SubCell"/>
</dbReference>
<evidence type="ECO:0000256" key="6">
    <source>
        <dbReference type="ARBA" id="ARBA00022490"/>
    </source>
</evidence>
<dbReference type="Pfam" id="PF02737">
    <property type="entry name" value="3HCDH_N"/>
    <property type="match status" value="1"/>
</dbReference>
<feature type="domain" description="3-hydroxyacyl-CoA dehydrogenase NAD binding" evidence="13">
    <location>
        <begin position="11"/>
        <end position="185"/>
    </location>
</feature>
<keyword evidence="15" id="KW-1185">Reference proteome</keyword>
<dbReference type="SUPFAM" id="SSF48179">
    <property type="entry name" value="6-phosphogluconate dehydrogenase C-terminal domain-like"/>
    <property type="match status" value="1"/>
</dbReference>
<dbReference type="InterPro" id="IPR036291">
    <property type="entry name" value="NAD(P)-bd_dom_sf"/>
</dbReference>